<dbReference type="InterPro" id="IPR012827">
    <property type="entry name" value="Hemerythrin_metal-bd"/>
</dbReference>
<keyword evidence="3" id="KW-0408">Iron</keyword>
<evidence type="ECO:0000313" key="6">
    <source>
        <dbReference type="Proteomes" id="UP001169242"/>
    </source>
</evidence>
<dbReference type="Pfam" id="PF01814">
    <property type="entry name" value="Hemerythrin"/>
    <property type="match status" value="1"/>
</dbReference>
<dbReference type="InterPro" id="IPR050669">
    <property type="entry name" value="Hemerythrin"/>
</dbReference>
<dbReference type="RefSeq" id="WP_053984243.1">
    <property type="nucleotide sequence ID" value="NZ_JAQIFT010000016.1"/>
</dbReference>
<organism evidence="5 6">
    <name type="scientific">Holtiella tumoricola</name>
    <dbReference type="NCBI Taxonomy" id="3018743"/>
    <lineage>
        <taxon>Bacteria</taxon>
        <taxon>Bacillati</taxon>
        <taxon>Bacillota</taxon>
        <taxon>Clostridia</taxon>
        <taxon>Lachnospirales</taxon>
        <taxon>Cellulosilyticaceae</taxon>
        <taxon>Holtiella</taxon>
    </lineage>
</organism>
<name>A0AA42DKJ9_9FIRM</name>
<evidence type="ECO:0000259" key="4">
    <source>
        <dbReference type="Pfam" id="PF01814"/>
    </source>
</evidence>
<reference evidence="5" key="1">
    <citation type="journal article" date="2023" name="Int. J. Syst. Evol. Microbiol.">
        <title>&lt;i&gt;Holtiella tumoricola&lt;/i&gt; gen. nov. sp. nov., isolated from a human clinical sample.</title>
        <authorList>
            <person name="Allen-Vercoe E."/>
            <person name="Daigneault M.C."/>
            <person name="Vancuren S.J."/>
            <person name="Cochrane K."/>
            <person name="O'Neal L.L."/>
            <person name="Sankaranarayanan K."/>
            <person name="Lawson P.A."/>
        </authorList>
    </citation>
    <scope>NUCLEOTIDE SEQUENCE</scope>
    <source>
        <strain evidence="5">CC70A</strain>
    </source>
</reference>
<dbReference type="PROSITE" id="PS00550">
    <property type="entry name" value="HEMERYTHRINS"/>
    <property type="match status" value="1"/>
</dbReference>
<comment type="similarity">
    <text evidence="1">Belongs to the hemerythrin family.</text>
</comment>
<proteinExistence type="inferred from homology"/>
<dbReference type="PANTHER" id="PTHR37164">
    <property type="entry name" value="BACTERIOHEMERYTHRIN"/>
    <property type="match status" value="1"/>
</dbReference>
<evidence type="ECO:0000256" key="3">
    <source>
        <dbReference type="ARBA" id="ARBA00023004"/>
    </source>
</evidence>
<evidence type="ECO:0000256" key="2">
    <source>
        <dbReference type="ARBA" id="ARBA00022723"/>
    </source>
</evidence>
<evidence type="ECO:0000313" key="5">
    <source>
        <dbReference type="EMBL" id="MDA3730687.1"/>
    </source>
</evidence>
<evidence type="ECO:0000256" key="1">
    <source>
        <dbReference type="ARBA" id="ARBA00010587"/>
    </source>
</evidence>
<dbReference type="EMBL" id="JAQIFT010000016">
    <property type="protein sequence ID" value="MDA3730687.1"/>
    <property type="molecule type" value="Genomic_DNA"/>
</dbReference>
<dbReference type="GO" id="GO:0046872">
    <property type="term" value="F:metal ion binding"/>
    <property type="evidence" value="ECO:0007669"/>
    <property type="project" value="UniProtKB-KW"/>
</dbReference>
<keyword evidence="6" id="KW-1185">Reference proteome</keyword>
<dbReference type="InterPro" id="IPR016131">
    <property type="entry name" value="Haemerythrin_Fe_BS"/>
</dbReference>
<comment type="caution">
    <text evidence="5">The sequence shown here is derived from an EMBL/GenBank/DDBJ whole genome shotgun (WGS) entry which is preliminary data.</text>
</comment>
<dbReference type="CDD" id="cd12107">
    <property type="entry name" value="Hemerythrin"/>
    <property type="match status" value="1"/>
</dbReference>
<accession>A0AA42DKJ9</accession>
<gene>
    <name evidence="5" type="ORF">PBV87_04130</name>
</gene>
<dbReference type="NCBIfam" id="TIGR02481">
    <property type="entry name" value="hemeryth_dom"/>
    <property type="match status" value="1"/>
</dbReference>
<dbReference type="Proteomes" id="UP001169242">
    <property type="component" value="Unassembled WGS sequence"/>
</dbReference>
<dbReference type="PANTHER" id="PTHR37164:SF1">
    <property type="entry name" value="BACTERIOHEMERYTHRIN"/>
    <property type="match status" value="1"/>
</dbReference>
<dbReference type="InterPro" id="IPR035938">
    <property type="entry name" value="Hemerythrin-like_sf"/>
</dbReference>
<dbReference type="InterPro" id="IPR012312">
    <property type="entry name" value="Hemerythrin-like"/>
</dbReference>
<dbReference type="Gene3D" id="1.20.120.50">
    <property type="entry name" value="Hemerythrin-like"/>
    <property type="match status" value="1"/>
</dbReference>
<feature type="domain" description="Hemerythrin-like" evidence="4">
    <location>
        <begin position="12"/>
        <end position="128"/>
    </location>
</feature>
<protein>
    <submittedName>
        <fullName evidence="5">Hemerythrin family protein</fullName>
    </submittedName>
</protein>
<keyword evidence="2" id="KW-0479">Metal-binding</keyword>
<dbReference type="SUPFAM" id="SSF47188">
    <property type="entry name" value="Hemerythrin-like"/>
    <property type="match status" value="1"/>
</dbReference>
<dbReference type="AlphaFoldDB" id="A0AA42DKJ9"/>
<sequence length="138" mass="16926">MVSTWNNAFEIGIETIDAQHKELFRMLRDLEQMVLTKCSQYEYNDFVKLICEVRDYSTYHFYEEEKIMEVTEFLELDNHRKQHIAFKEEINKINYIQLEKEPLPIINELKSYIELWIMQHMLLEDTKLRTYTHKLTKN</sequence>